<name>A0AAW9JLQ8_CARML</name>
<dbReference type="EMBL" id="JAVBVO010000001">
    <property type="protein sequence ID" value="MDZ5757475.1"/>
    <property type="molecule type" value="Genomic_DNA"/>
</dbReference>
<dbReference type="InterPro" id="IPR029442">
    <property type="entry name" value="GyrI-like"/>
</dbReference>
<dbReference type="RefSeq" id="WP_322808390.1">
    <property type="nucleotide sequence ID" value="NZ_JAVBVO010000001.1"/>
</dbReference>
<dbReference type="PANTHER" id="PTHR36444">
    <property type="entry name" value="TRANSCRIPTIONAL REGULATOR PROTEIN YOBU-RELATED"/>
    <property type="match status" value="1"/>
</dbReference>
<gene>
    <name evidence="2" type="ORF">RAK27_02235</name>
</gene>
<evidence type="ECO:0000313" key="3">
    <source>
        <dbReference type="Proteomes" id="UP001290462"/>
    </source>
</evidence>
<comment type="caution">
    <text evidence="2">The sequence shown here is derived from an EMBL/GenBank/DDBJ whole genome shotgun (WGS) entry which is preliminary data.</text>
</comment>
<reference evidence="2" key="1">
    <citation type="submission" date="2023-08" db="EMBL/GenBank/DDBJ databases">
        <title>Genomic characterization of piscicolin 126 produced by Carnobacterium maltaromaticum CM22 strain isolated from salmon (Salmo salar).</title>
        <authorList>
            <person name="Gonzalez-Gragera E."/>
            <person name="Garcia-Lopez J.D."/>
            <person name="Teso-Perez C."/>
            <person name="Gimenez-Hernandez I."/>
            <person name="Peralta-Sanchez J.M."/>
            <person name="Valdivia E."/>
            <person name="Montalban-Lopez M."/>
            <person name="Martin-Platero A.M."/>
            <person name="Banos A."/>
            <person name="Martinez-Bueno M."/>
        </authorList>
    </citation>
    <scope>NUCLEOTIDE SEQUENCE</scope>
    <source>
        <strain evidence="2">CM22</strain>
    </source>
</reference>
<sequence>MNVRIEERPTFKVVGVKEEISLKDGENLLEITKFWERVNLDGTANKISDLSPGELGGLVGICTNMRDQTMEYWIGVATTEATPLEFEEVVIEAQIWAVFEVVGPLPTAIQAAWKFVFSEWLPHSDYLHAEGPEVEWYSIGNPTAENYVSEIWIPIMMKEATN</sequence>
<dbReference type="AlphaFoldDB" id="A0AAW9JLQ8"/>
<evidence type="ECO:0000259" key="1">
    <source>
        <dbReference type="SMART" id="SM00871"/>
    </source>
</evidence>
<evidence type="ECO:0000313" key="2">
    <source>
        <dbReference type="EMBL" id="MDZ5757475.1"/>
    </source>
</evidence>
<dbReference type="InterPro" id="IPR010499">
    <property type="entry name" value="AraC_E-bd"/>
</dbReference>
<feature type="domain" description="AraC effector-binding" evidence="1">
    <location>
        <begin position="1"/>
        <end position="156"/>
    </location>
</feature>
<dbReference type="InterPro" id="IPR011256">
    <property type="entry name" value="Reg_factor_effector_dom_sf"/>
</dbReference>
<dbReference type="PANTHER" id="PTHR36444:SF3">
    <property type="entry name" value="TRANSCRIPTIONAL ACTIVATOR, PUTATIVE-RELATED"/>
    <property type="match status" value="1"/>
</dbReference>
<dbReference type="Proteomes" id="UP001290462">
    <property type="component" value="Unassembled WGS sequence"/>
</dbReference>
<protein>
    <submittedName>
        <fullName evidence="2">GyrI-like domain-containing protein</fullName>
    </submittedName>
</protein>
<dbReference type="Gene3D" id="3.20.80.10">
    <property type="entry name" value="Regulatory factor, effector binding domain"/>
    <property type="match status" value="1"/>
</dbReference>
<proteinExistence type="predicted"/>
<dbReference type="SMART" id="SM00871">
    <property type="entry name" value="AraC_E_bind"/>
    <property type="match status" value="1"/>
</dbReference>
<dbReference type="Pfam" id="PF06445">
    <property type="entry name" value="GyrI-like"/>
    <property type="match status" value="1"/>
</dbReference>
<dbReference type="InterPro" id="IPR053182">
    <property type="entry name" value="YobU-like_regulator"/>
</dbReference>
<dbReference type="SUPFAM" id="SSF55136">
    <property type="entry name" value="Probable bacterial effector-binding domain"/>
    <property type="match status" value="1"/>
</dbReference>
<accession>A0AAW9JLQ8</accession>
<organism evidence="2 3">
    <name type="scientific">Carnobacterium maltaromaticum</name>
    <name type="common">Carnobacterium piscicola</name>
    <dbReference type="NCBI Taxonomy" id="2751"/>
    <lineage>
        <taxon>Bacteria</taxon>
        <taxon>Bacillati</taxon>
        <taxon>Bacillota</taxon>
        <taxon>Bacilli</taxon>
        <taxon>Lactobacillales</taxon>
        <taxon>Carnobacteriaceae</taxon>
        <taxon>Carnobacterium</taxon>
    </lineage>
</organism>